<dbReference type="PANTHER" id="PTHR40254">
    <property type="entry name" value="BLR0577 PROTEIN"/>
    <property type="match status" value="1"/>
</dbReference>
<feature type="domain" description="FAD-dependent urate hydroxylase HpyO/Asp monooxygenase CreE-like FAD/NAD(P)-binding" evidence="2">
    <location>
        <begin position="28"/>
        <end position="189"/>
    </location>
</feature>
<reference evidence="3 4" key="1">
    <citation type="submission" date="2020-08" db="EMBL/GenBank/DDBJ databases">
        <title>Genomic Encyclopedia of Type Strains, Phase IV (KMG-IV): sequencing the most valuable type-strain genomes for metagenomic binning, comparative biology and taxonomic classification.</title>
        <authorList>
            <person name="Goeker M."/>
        </authorList>
    </citation>
    <scope>NUCLEOTIDE SEQUENCE [LARGE SCALE GENOMIC DNA]</scope>
    <source>
        <strain evidence="3 4">DSM 102255</strain>
    </source>
</reference>
<dbReference type="InterPro" id="IPR036188">
    <property type="entry name" value="FAD/NAD-bd_sf"/>
</dbReference>
<evidence type="ECO:0000256" key="1">
    <source>
        <dbReference type="SAM" id="MobiDB-lite"/>
    </source>
</evidence>
<evidence type="ECO:0000259" key="2">
    <source>
        <dbReference type="Pfam" id="PF13454"/>
    </source>
</evidence>
<feature type="region of interest" description="Disordered" evidence="1">
    <location>
        <begin position="1"/>
        <end position="21"/>
    </location>
</feature>
<name>A0A841J8J1_9SPHN</name>
<dbReference type="Proteomes" id="UP000552700">
    <property type="component" value="Unassembled WGS sequence"/>
</dbReference>
<organism evidence="3 4">
    <name type="scientific">Sphingobium subterraneum</name>
    <dbReference type="NCBI Taxonomy" id="627688"/>
    <lineage>
        <taxon>Bacteria</taxon>
        <taxon>Pseudomonadati</taxon>
        <taxon>Pseudomonadota</taxon>
        <taxon>Alphaproteobacteria</taxon>
        <taxon>Sphingomonadales</taxon>
        <taxon>Sphingomonadaceae</taxon>
        <taxon>Sphingobium</taxon>
    </lineage>
</organism>
<sequence length="585" mass="63590">MFAGNEKSSSSNASSLSPGVRPAGQRVAIVGCGASGVYALHAILRVPHVSEVVIFESDDLPGPGLPYHPRYNDRQALANIAGFEIPPLVESLNAWAMRQPVSRLRDWGIEDSAADDRAFFPRIVLGAWFADQFALIRSDPGSGKFVITHPSTEVTDIIALPGGCHVSYRCADGSLADEPFDRVIVATGYGSNGSQHPKMDHDPELLTGKAAASAVQARSIAILGTSLSGIDAAVSVAMARGHFQEENGRLRYSTDDSWRMVMMSRRGILPEADFWFPYPPPQPHIFTHEAVDSHVDGRDGDLDRLFELFVAELTLRDPDHARRIDLSSANADNFADRYFAPRASGDPIAYARANLAEAIGTHASQQTSAWRHTILQAHEIFGAVLPRFSEADFGRFQRGLKQVFTDNYAAVPHLSIERVLALADAGVLQFERLGPRYRIDPTQDGQWCISAAPFRQTFDALIDARGQQTAAIDTLPFPTLRLQLCAAANAEGEHWGNGLSPDSDFTMAPRDPTWGRVHLCALPYLLTDRPFVQGLIECAQMANAVARAISADVPADQDDIDLKGMLQHLENGPTIVLGNGAVVSL</sequence>
<feature type="compositionally biased region" description="Low complexity" evidence="1">
    <location>
        <begin position="8"/>
        <end position="17"/>
    </location>
</feature>
<evidence type="ECO:0000313" key="3">
    <source>
        <dbReference type="EMBL" id="MBB6124868.1"/>
    </source>
</evidence>
<protein>
    <submittedName>
        <fullName evidence="3">Putative NAD(P)/FAD-binding protein YdhS</fullName>
    </submittedName>
</protein>
<dbReference type="RefSeq" id="WP_184081165.1">
    <property type="nucleotide sequence ID" value="NZ_JACIJP010000004.1"/>
</dbReference>
<dbReference type="PANTHER" id="PTHR40254:SF1">
    <property type="entry name" value="BLR0577 PROTEIN"/>
    <property type="match status" value="1"/>
</dbReference>
<dbReference type="Pfam" id="PF13454">
    <property type="entry name" value="NAD_binding_9"/>
    <property type="match status" value="1"/>
</dbReference>
<evidence type="ECO:0000313" key="4">
    <source>
        <dbReference type="Proteomes" id="UP000552700"/>
    </source>
</evidence>
<comment type="caution">
    <text evidence="3">The sequence shown here is derived from an EMBL/GenBank/DDBJ whole genome shotgun (WGS) entry which is preliminary data.</text>
</comment>
<dbReference type="EMBL" id="JACIJP010000004">
    <property type="protein sequence ID" value="MBB6124868.1"/>
    <property type="molecule type" value="Genomic_DNA"/>
</dbReference>
<gene>
    <name evidence="3" type="ORF">FHS92_002621</name>
</gene>
<dbReference type="SUPFAM" id="SSF51905">
    <property type="entry name" value="FAD/NAD(P)-binding domain"/>
    <property type="match status" value="1"/>
</dbReference>
<dbReference type="Gene3D" id="3.50.50.60">
    <property type="entry name" value="FAD/NAD(P)-binding domain"/>
    <property type="match status" value="2"/>
</dbReference>
<keyword evidence="4" id="KW-1185">Reference proteome</keyword>
<dbReference type="InterPro" id="IPR052189">
    <property type="entry name" value="L-asp_N-monooxygenase_NS-form"/>
</dbReference>
<dbReference type="AlphaFoldDB" id="A0A841J8J1"/>
<proteinExistence type="predicted"/>
<dbReference type="InterPro" id="IPR038732">
    <property type="entry name" value="HpyO/CreE_NAD-binding"/>
</dbReference>
<accession>A0A841J8J1</accession>